<dbReference type="Gene3D" id="1.10.630.10">
    <property type="entry name" value="Cytochrome P450"/>
    <property type="match status" value="1"/>
</dbReference>
<keyword evidence="12 15" id="KW-0503">Monooxygenase</keyword>
<feature type="chain" id="PRO_5040447360" description="Cytochrome P450" evidence="16">
    <location>
        <begin position="23"/>
        <end position="499"/>
    </location>
</feature>
<dbReference type="GO" id="GO:0020037">
    <property type="term" value="F:heme binding"/>
    <property type="evidence" value="ECO:0007669"/>
    <property type="project" value="InterPro"/>
</dbReference>
<feature type="binding site" description="axial binding residue" evidence="14">
    <location>
        <position position="442"/>
    </location>
    <ligand>
        <name>heme</name>
        <dbReference type="ChEBI" id="CHEBI:30413"/>
    </ligand>
    <ligandPart>
        <name>Fe</name>
        <dbReference type="ChEBI" id="CHEBI:18248"/>
    </ligandPart>
</feature>
<dbReference type="FunFam" id="1.10.630.10:FF:000182">
    <property type="entry name" value="Cytochrome P450 3A4"/>
    <property type="match status" value="1"/>
</dbReference>
<keyword evidence="18" id="KW-1185">Reference proteome</keyword>
<dbReference type="CDD" id="cd11056">
    <property type="entry name" value="CYP6-like"/>
    <property type="match status" value="1"/>
</dbReference>
<evidence type="ECO:0000256" key="14">
    <source>
        <dbReference type="PIRSR" id="PIRSR602401-1"/>
    </source>
</evidence>
<evidence type="ECO:0000256" key="10">
    <source>
        <dbReference type="ARBA" id="ARBA00023002"/>
    </source>
</evidence>
<name>A0A9N9MLD0_9CUCU</name>
<sequence>MFLIFAAVVLLLLIFLIRYNLGYWERKGVPGPKPWPIIGNIGSHLIGKMTMGEAIGEIYRKFEGYPFAGLFRATKPVLLIRDPDMLHRVLVKDFKSFAQNEFVINKETDPIFGRNPFILRGQEWKETRTMLTPGMTSGKMKNMYPILREISKNMVKYIENHPTATTDGIETRALTKRLTLDNVAKAAFGIDGKAFERYDDISEFNKLADEFLTPGTWTSYIFYLATVFPAILRCRFVKFVRPEVEQQLIEIVSDVVSYRRKNNIQANDYLQFLMELAKDRNLADIEITSHAATLFIDGYETSSAVLTFLLLSLAQNPEYQEKIRNDIRKYEKENDGELTYEAVHEMPWLNACLYESLRYRPAADFTVKECTEPFEYTPTNPDFKTITVKLNPGDVVLTPMAYFSKDARYFENPEKFMPERMMSKESMDKSIFFPFSDGPRGCIGQRLGRMMIKLATTYILKNFELSVSPKLQQPITYLPYNFMNEIRGGAWIRYKKISD</sequence>
<dbReference type="OrthoDB" id="2789670at2759"/>
<dbReference type="GO" id="GO:0005789">
    <property type="term" value="C:endoplasmic reticulum membrane"/>
    <property type="evidence" value="ECO:0007669"/>
    <property type="project" value="UniProtKB-SubCell"/>
</dbReference>
<keyword evidence="8" id="KW-0256">Endoplasmic reticulum</keyword>
<comment type="function">
    <text evidence="2">May be involved in the metabolism of insect hormones and in the breakdown of synthetic insecticides.</text>
</comment>
<organism evidence="17 18">
    <name type="scientific">Ceutorhynchus assimilis</name>
    <name type="common">cabbage seed weevil</name>
    <dbReference type="NCBI Taxonomy" id="467358"/>
    <lineage>
        <taxon>Eukaryota</taxon>
        <taxon>Metazoa</taxon>
        <taxon>Ecdysozoa</taxon>
        <taxon>Arthropoda</taxon>
        <taxon>Hexapoda</taxon>
        <taxon>Insecta</taxon>
        <taxon>Pterygota</taxon>
        <taxon>Neoptera</taxon>
        <taxon>Endopterygota</taxon>
        <taxon>Coleoptera</taxon>
        <taxon>Polyphaga</taxon>
        <taxon>Cucujiformia</taxon>
        <taxon>Curculionidae</taxon>
        <taxon>Ceutorhynchinae</taxon>
        <taxon>Ceutorhynchus</taxon>
    </lineage>
</organism>
<dbReference type="EMBL" id="OU892279">
    <property type="protein sequence ID" value="CAG9766538.1"/>
    <property type="molecule type" value="Genomic_DNA"/>
</dbReference>
<evidence type="ECO:0000256" key="4">
    <source>
        <dbReference type="ARBA" id="ARBA00004406"/>
    </source>
</evidence>
<dbReference type="GO" id="GO:0004497">
    <property type="term" value="F:monooxygenase activity"/>
    <property type="evidence" value="ECO:0007669"/>
    <property type="project" value="UniProtKB-KW"/>
</dbReference>
<dbReference type="GO" id="GO:0005506">
    <property type="term" value="F:iron ion binding"/>
    <property type="evidence" value="ECO:0007669"/>
    <property type="project" value="InterPro"/>
</dbReference>
<keyword evidence="6 14" id="KW-0349">Heme</keyword>
<dbReference type="Proteomes" id="UP001152799">
    <property type="component" value="Chromosome 3"/>
</dbReference>
<evidence type="ECO:0008006" key="19">
    <source>
        <dbReference type="Google" id="ProtNLM"/>
    </source>
</evidence>
<protein>
    <recommendedName>
        <fullName evidence="19">Cytochrome P450</fullName>
    </recommendedName>
</protein>
<proteinExistence type="inferred from homology"/>
<dbReference type="Pfam" id="PF00067">
    <property type="entry name" value="p450"/>
    <property type="match status" value="1"/>
</dbReference>
<evidence type="ECO:0000256" key="2">
    <source>
        <dbReference type="ARBA" id="ARBA00003690"/>
    </source>
</evidence>
<keyword evidence="11 14" id="KW-0408">Iron</keyword>
<evidence type="ECO:0000256" key="9">
    <source>
        <dbReference type="ARBA" id="ARBA00022848"/>
    </source>
</evidence>
<evidence type="ECO:0000256" key="7">
    <source>
        <dbReference type="ARBA" id="ARBA00022723"/>
    </source>
</evidence>
<dbReference type="InterPro" id="IPR036396">
    <property type="entry name" value="Cyt_P450_sf"/>
</dbReference>
<comment type="similarity">
    <text evidence="5 15">Belongs to the cytochrome P450 family.</text>
</comment>
<evidence type="ECO:0000256" key="3">
    <source>
        <dbReference type="ARBA" id="ARBA00004174"/>
    </source>
</evidence>
<evidence type="ECO:0000313" key="18">
    <source>
        <dbReference type="Proteomes" id="UP001152799"/>
    </source>
</evidence>
<keyword evidence="13" id="KW-0472">Membrane</keyword>
<feature type="signal peptide" evidence="16">
    <location>
        <begin position="1"/>
        <end position="22"/>
    </location>
</feature>
<dbReference type="InterPro" id="IPR050476">
    <property type="entry name" value="Insect_CytP450_Detox"/>
</dbReference>
<dbReference type="PANTHER" id="PTHR24292:SF84">
    <property type="entry name" value="CYTOCHROME P450 28A5-RELATED"/>
    <property type="match status" value="1"/>
</dbReference>
<dbReference type="InterPro" id="IPR017972">
    <property type="entry name" value="Cyt_P450_CS"/>
</dbReference>
<accession>A0A9N9MLD0</accession>
<dbReference type="PROSITE" id="PS00086">
    <property type="entry name" value="CYTOCHROME_P450"/>
    <property type="match status" value="1"/>
</dbReference>
<dbReference type="SUPFAM" id="SSF48264">
    <property type="entry name" value="Cytochrome P450"/>
    <property type="match status" value="1"/>
</dbReference>
<comment type="subcellular location">
    <subcellularLocation>
        <location evidence="4">Endoplasmic reticulum membrane</location>
        <topology evidence="4">Peripheral membrane protein</topology>
    </subcellularLocation>
    <subcellularLocation>
        <location evidence="3">Microsome membrane</location>
        <topology evidence="3">Peripheral membrane protein</topology>
    </subcellularLocation>
</comment>
<dbReference type="GO" id="GO:0016705">
    <property type="term" value="F:oxidoreductase activity, acting on paired donors, with incorporation or reduction of molecular oxygen"/>
    <property type="evidence" value="ECO:0007669"/>
    <property type="project" value="InterPro"/>
</dbReference>
<evidence type="ECO:0000256" key="16">
    <source>
        <dbReference type="SAM" id="SignalP"/>
    </source>
</evidence>
<dbReference type="PANTHER" id="PTHR24292">
    <property type="entry name" value="CYTOCHROME P450"/>
    <property type="match status" value="1"/>
</dbReference>
<evidence type="ECO:0000256" key="15">
    <source>
        <dbReference type="RuleBase" id="RU000461"/>
    </source>
</evidence>
<evidence type="ECO:0000256" key="1">
    <source>
        <dbReference type="ARBA" id="ARBA00001971"/>
    </source>
</evidence>
<keyword evidence="9" id="KW-0492">Microsome</keyword>
<evidence type="ECO:0000256" key="8">
    <source>
        <dbReference type="ARBA" id="ARBA00022824"/>
    </source>
</evidence>
<evidence type="ECO:0000313" key="17">
    <source>
        <dbReference type="EMBL" id="CAG9766538.1"/>
    </source>
</evidence>
<reference evidence="17" key="1">
    <citation type="submission" date="2022-01" db="EMBL/GenBank/DDBJ databases">
        <authorList>
            <person name="King R."/>
        </authorList>
    </citation>
    <scope>NUCLEOTIDE SEQUENCE</scope>
</reference>
<dbReference type="PRINTS" id="PR00463">
    <property type="entry name" value="EP450I"/>
</dbReference>
<dbReference type="PRINTS" id="PR00385">
    <property type="entry name" value="P450"/>
</dbReference>
<gene>
    <name evidence="17" type="ORF">CEUTPL_LOCUS7119</name>
</gene>
<keyword evidence="10 15" id="KW-0560">Oxidoreductase</keyword>
<evidence type="ECO:0000256" key="13">
    <source>
        <dbReference type="ARBA" id="ARBA00023136"/>
    </source>
</evidence>
<evidence type="ECO:0000256" key="12">
    <source>
        <dbReference type="ARBA" id="ARBA00023033"/>
    </source>
</evidence>
<keyword evidence="16" id="KW-0732">Signal</keyword>
<evidence type="ECO:0000256" key="5">
    <source>
        <dbReference type="ARBA" id="ARBA00010617"/>
    </source>
</evidence>
<dbReference type="AlphaFoldDB" id="A0A9N9MLD0"/>
<dbReference type="InterPro" id="IPR001128">
    <property type="entry name" value="Cyt_P450"/>
</dbReference>
<keyword evidence="7 14" id="KW-0479">Metal-binding</keyword>
<evidence type="ECO:0000256" key="11">
    <source>
        <dbReference type="ARBA" id="ARBA00023004"/>
    </source>
</evidence>
<evidence type="ECO:0000256" key="6">
    <source>
        <dbReference type="ARBA" id="ARBA00022617"/>
    </source>
</evidence>
<dbReference type="InterPro" id="IPR002401">
    <property type="entry name" value="Cyt_P450_E_grp-I"/>
</dbReference>
<comment type="cofactor">
    <cofactor evidence="1 14">
        <name>heme</name>
        <dbReference type="ChEBI" id="CHEBI:30413"/>
    </cofactor>
</comment>